<dbReference type="Gene3D" id="1.10.238.10">
    <property type="entry name" value="EF-hand"/>
    <property type="match status" value="1"/>
</dbReference>
<dbReference type="EMBL" id="GL833146">
    <property type="protein sequence ID" value="EGB04872.1"/>
    <property type="molecule type" value="Genomic_DNA"/>
</dbReference>
<feature type="non-terminal residue" evidence="7">
    <location>
        <position position="337"/>
    </location>
</feature>
<evidence type="ECO:0000256" key="5">
    <source>
        <dbReference type="SAM" id="Phobius"/>
    </source>
</evidence>
<feature type="transmembrane region" description="Helical" evidence="5">
    <location>
        <begin position="257"/>
        <end position="281"/>
    </location>
</feature>
<protein>
    <recommendedName>
        <fullName evidence="6">EF-hand domain-containing protein</fullName>
    </recommendedName>
</protein>
<keyword evidence="8" id="KW-1185">Reference proteome</keyword>
<keyword evidence="3 5" id="KW-1133">Transmembrane helix</keyword>
<feature type="transmembrane region" description="Helical" evidence="5">
    <location>
        <begin position="145"/>
        <end position="173"/>
    </location>
</feature>
<comment type="subcellular location">
    <subcellularLocation>
        <location evidence="1">Membrane</location>
        <topology evidence="1">Multi-pass membrane protein</topology>
    </subcellularLocation>
</comment>
<dbReference type="InterPro" id="IPR027359">
    <property type="entry name" value="Volt_channel_dom_sf"/>
</dbReference>
<keyword evidence="4 5" id="KW-0472">Membrane</keyword>
<evidence type="ECO:0000259" key="6">
    <source>
        <dbReference type="PROSITE" id="PS50222"/>
    </source>
</evidence>
<dbReference type="PANTHER" id="PTHR10037">
    <property type="entry name" value="VOLTAGE-GATED CATION CHANNEL CALCIUM AND SODIUM"/>
    <property type="match status" value="1"/>
</dbReference>
<evidence type="ECO:0000256" key="3">
    <source>
        <dbReference type="ARBA" id="ARBA00022989"/>
    </source>
</evidence>
<proteinExistence type="predicted"/>
<dbReference type="SUPFAM" id="SSF81324">
    <property type="entry name" value="Voltage-gated potassium channels"/>
    <property type="match status" value="1"/>
</dbReference>
<dbReference type="PROSITE" id="PS50222">
    <property type="entry name" value="EF_HAND_2"/>
    <property type="match status" value="1"/>
</dbReference>
<dbReference type="RefSeq" id="XP_009040429.1">
    <property type="nucleotide sequence ID" value="XM_009042181.1"/>
</dbReference>
<evidence type="ECO:0000256" key="1">
    <source>
        <dbReference type="ARBA" id="ARBA00004141"/>
    </source>
</evidence>
<dbReference type="InParanoid" id="F0YJ71"/>
<dbReference type="Proteomes" id="UP000002729">
    <property type="component" value="Unassembled WGS sequence"/>
</dbReference>
<accession>F0YJ71</accession>
<keyword evidence="2 5" id="KW-0812">Transmembrane</keyword>
<dbReference type="OrthoDB" id="431720at2759"/>
<dbReference type="PANTHER" id="PTHR10037:SF62">
    <property type="entry name" value="SODIUM CHANNEL PROTEIN 60E"/>
    <property type="match status" value="1"/>
</dbReference>
<dbReference type="InterPro" id="IPR011992">
    <property type="entry name" value="EF-hand-dom_pair"/>
</dbReference>
<feature type="transmembrane region" description="Helical" evidence="5">
    <location>
        <begin position="61"/>
        <end position="86"/>
    </location>
</feature>
<organism evidence="8">
    <name type="scientific">Aureococcus anophagefferens</name>
    <name type="common">Harmful bloom alga</name>
    <dbReference type="NCBI Taxonomy" id="44056"/>
    <lineage>
        <taxon>Eukaryota</taxon>
        <taxon>Sar</taxon>
        <taxon>Stramenopiles</taxon>
        <taxon>Ochrophyta</taxon>
        <taxon>Pelagophyceae</taxon>
        <taxon>Pelagomonadales</taxon>
        <taxon>Pelagomonadaceae</taxon>
        <taxon>Aureococcus</taxon>
    </lineage>
</organism>
<feature type="transmembrane region" description="Helical" evidence="5">
    <location>
        <begin position="98"/>
        <end position="124"/>
    </location>
</feature>
<dbReference type="AlphaFoldDB" id="F0YJ71"/>
<dbReference type="InterPro" id="IPR043203">
    <property type="entry name" value="VGCC_Ca_Na"/>
</dbReference>
<dbReference type="GO" id="GO:0001518">
    <property type="term" value="C:voltage-gated sodium channel complex"/>
    <property type="evidence" value="ECO:0007669"/>
    <property type="project" value="TreeGrafter"/>
</dbReference>
<name>F0YJ71_AURAN</name>
<reference evidence="7 8" key="1">
    <citation type="journal article" date="2011" name="Proc. Natl. Acad. Sci. U.S.A.">
        <title>Niche of harmful alga Aureococcus anophagefferens revealed through ecogenomics.</title>
        <authorList>
            <person name="Gobler C.J."/>
            <person name="Berry D.L."/>
            <person name="Dyhrman S.T."/>
            <person name="Wilhelm S.W."/>
            <person name="Salamov A."/>
            <person name="Lobanov A.V."/>
            <person name="Zhang Y."/>
            <person name="Collier J.L."/>
            <person name="Wurch L.L."/>
            <person name="Kustka A.B."/>
            <person name="Dill B.D."/>
            <person name="Shah M."/>
            <person name="VerBerkmoes N.C."/>
            <person name="Kuo A."/>
            <person name="Terry A."/>
            <person name="Pangilinan J."/>
            <person name="Lindquist E.A."/>
            <person name="Lucas S."/>
            <person name="Paulsen I.T."/>
            <person name="Hattenrath-Lehmann T.K."/>
            <person name="Talmage S.C."/>
            <person name="Walker E.A."/>
            <person name="Koch F."/>
            <person name="Burson A.M."/>
            <person name="Marcoval M.A."/>
            <person name="Tang Y.Z."/>
            <person name="Lecleir G.R."/>
            <person name="Coyne K.J."/>
            <person name="Berg G.M."/>
            <person name="Bertrand E.M."/>
            <person name="Saito M.A."/>
            <person name="Gladyshev V.N."/>
            <person name="Grigoriev I.V."/>
        </authorList>
    </citation>
    <scope>NUCLEOTIDE SEQUENCE [LARGE SCALE GENOMIC DNA]</scope>
    <source>
        <strain evidence="8">CCMP 1984</strain>
    </source>
</reference>
<dbReference type="Gene3D" id="1.10.287.70">
    <property type="match status" value="1"/>
</dbReference>
<sequence length="337" mass="36928">MAQVIVRLRPKQLAVSSTPALGFVAGEAFDNVIGGCILLNGVSLALPYFGQPDGYTLGTYVLGHCFSFIFFVEMVLKLLAFGMAYFTSNWNRFDFGLVTITLVGLPLEFTGSGASGIGGFARMLRLARTVRLARLIKRHKTMQKLCLTLVATVPGLANIALLMVLMFFVFAVIGVNLFSKVAYYGAHDEHVNFRSLGRAMLSLLRFATGENWNGFMHDVARRPAHCADDPEYDDDVCAFNGDAPGCVPVDGCGSTLIYPYLLSFSIVVAFVFVNLFIGVVLEGFNSADADDDLMISDEDYQRFRDGWVRFDTNGDGKISLGHFEALLADLPPPWGYS</sequence>
<dbReference type="OMA" id="FENLMFA"/>
<dbReference type="KEGG" id="aaf:AURANDRAFT_31778"/>
<evidence type="ECO:0000313" key="7">
    <source>
        <dbReference type="EMBL" id="EGB04872.1"/>
    </source>
</evidence>
<evidence type="ECO:0000256" key="4">
    <source>
        <dbReference type="ARBA" id="ARBA00023136"/>
    </source>
</evidence>
<dbReference type="GO" id="GO:0005509">
    <property type="term" value="F:calcium ion binding"/>
    <property type="evidence" value="ECO:0007669"/>
    <property type="project" value="InterPro"/>
</dbReference>
<dbReference type="SUPFAM" id="SSF47473">
    <property type="entry name" value="EF-hand"/>
    <property type="match status" value="1"/>
</dbReference>
<dbReference type="Gene3D" id="1.20.120.350">
    <property type="entry name" value="Voltage-gated potassium channels. Chain C"/>
    <property type="match status" value="1"/>
</dbReference>
<evidence type="ECO:0000256" key="2">
    <source>
        <dbReference type="ARBA" id="ARBA00022692"/>
    </source>
</evidence>
<dbReference type="GO" id="GO:0005248">
    <property type="term" value="F:voltage-gated sodium channel activity"/>
    <property type="evidence" value="ECO:0007669"/>
    <property type="project" value="TreeGrafter"/>
</dbReference>
<dbReference type="eggNOG" id="KOG2301">
    <property type="taxonomic scope" value="Eukaryota"/>
</dbReference>
<dbReference type="InterPro" id="IPR005821">
    <property type="entry name" value="Ion_trans_dom"/>
</dbReference>
<dbReference type="Pfam" id="PF00520">
    <property type="entry name" value="Ion_trans"/>
    <property type="match status" value="1"/>
</dbReference>
<gene>
    <name evidence="7" type="ORF">AURANDRAFT_31778</name>
</gene>
<dbReference type="InterPro" id="IPR002048">
    <property type="entry name" value="EF_hand_dom"/>
</dbReference>
<evidence type="ECO:0000313" key="8">
    <source>
        <dbReference type="Proteomes" id="UP000002729"/>
    </source>
</evidence>
<feature type="domain" description="EF-hand" evidence="6">
    <location>
        <begin position="298"/>
        <end position="333"/>
    </location>
</feature>
<dbReference type="GeneID" id="20221043"/>